<dbReference type="GO" id="GO:0003677">
    <property type="term" value="F:DNA binding"/>
    <property type="evidence" value="ECO:0007669"/>
    <property type="project" value="UniProtKB-KW"/>
</dbReference>
<dbReference type="PROSITE" id="PS50949">
    <property type="entry name" value="HTH_GNTR"/>
    <property type="match status" value="1"/>
</dbReference>
<dbReference type="InterPro" id="IPR000524">
    <property type="entry name" value="Tscrpt_reg_HTH_GntR"/>
</dbReference>
<keyword evidence="2" id="KW-0238">DNA-binding</keyword>
<evidence type="ECO:0000256" key="2">
    <source>
        <dbReference type="ARBA" id="ARBA00023125"/>
    </source>
</evidence>
<evidence type="ECO:0000259" key="4">
    <source>
        <dbReference type="PROSITE" id="PS50949"/>
    </source>
</evidence>
<dbReference type="GO" id="GO:0003700">
    <property type="term" value="F:DNA-binding transcription factor activity"/>
    <property type="evidence" value="ECO:0007669"/>
    <property type="project" value="InterPro"/>
</dbReference>
<dbReference type="SMART" id="SM00345">
    <property type="entry name" value="HTH_GNTR"/>
    <property type="match status" value="1"/>
</dbReference>
<evidence type="ECO:0000256" key="3">
    <source>
        <dbReference type="ARBA" id="ARBA00023163"/>
    </source>
</evidence>
<keyword evidence="3" id="KW-0804">Transcription</keyword>
<dbReference type="STRING" id="478744.SAMN05444359_105174"/>
<dbReference type="RefSeq" id="WP_090166520.1">
    <property type="nucleotide sequence ID" value="NZ_FOFB01000005.1"/>
</dbReference>
<dbReference type="SUPFAM" id="SSF46785">
    <property type="entry name" value="Winged helix' DNA-binding domain"/>
    <property type="match status" value="1"/>
</dbReference>
<reference evidence="6" key="1">
    <citation type="submission" date="2016-10" db="EMBL/GenBank/DDBJ databases">
        <authorList>
            <person name="Varghese N."/>
            <person name="Submissions S."/>
        </authorList>
    </citation>
    <scope>NUCLEOTIDE SEQUENCE [LARGE SCALE GENOMIC DNA]</scope>
    <source>
        <strain evidence="6">DSM 24740</strain>
    </source>
</reference>
<dbReference type="Pfam" id="PF00392">
    <property type="entry name" value="GntR"/>
    <property type="match status" value="1"/>
</dbReference>
<dbReference type="InterPro" id="IPR028082">
    <property type="entry name" value="Peripla_BP_I"/>
</dbReference>
<name>A0A1H9D781_9BACT</name>
<dbReference type="Gene3D" id="3.40.50.2300">
    <property type="match status" value="2"/>
</dbReference>
<evidence type="ECO:0000313" key="5">
    <source>
        <dbReference type="EMBL" id="SEQ09284.1"/>
    </source>
</evidence>
<keyword evidence="6" id="KW-1185">Reference proteome</keyword>
<dbReference type="EMBL" id="FOFB01000005">
    <property type="protein sequence ID" value="SEQ09284.1"/>
    <property type="molecule type" value="Genomic_DNA"/>
</dbReference>
<protein>
    <submittedName>
        <fullName evidence="5">Transcriptional regulator, GntR family</fullName>
    </submittedName>
</protein>
<dbReference type="PANTHER" id="PTHR38445:SF10">
    <property type="entry name" value="GNTR-FAMILY TRANSCRIPTIONAL REGULATOR"/>
    <property type="match status" value="1"/>
</dbReference>
<dbReference type="SUPFAM" id="SSF53822">
    <property type="entry name" value="Periplasmic binding protein-like I"/>
    <property type="match status" value="1"/>
</dbReference>
<feature type="domain" description="HTH gntR-type" evidence="4">
    <location>
        <begin position="15"/>
        <end position="83"/>
    </location>
</feature>
<dbReference type="Proteomes" id="UP000199021">
    <property type="component" value="Unassembled WGS sequence"/>
</dbReference>
<evidence type="ECO:0000313" key="6">
    <source>
        <dbReference type="Proteomes" id="UP000199021"/>
    </source>
</evidence>
<sequence>MEILKHITIDEDSRTPKYRQIVDSIIENIGTGKLKINEKIPSINMLSEEFSLSRDTVEKAYNILKERRIITSVKGKGFYVVKTPLISKLNVLFLINKLSAYKMRIYNSFIAAIAEEAHTELNIYHCDESLFLKLLSKAEKSYDFYVIMPHFKTNSLKHASTTDEVSKALNAIPAHKLLILDNYLQGLEKKCAQLYQDFENDIYEALIQGQDKISRYKKLVIAYPSNSVYPYPKRILHGFRKFCVEAKMPFAVIEEIEEDMPLEPGSLYLTIPETDLVNVTKAARDQGLILGKDVGIMSYNETPLKELLGITTISTDFSEMGRMAAEMIINKRQEEVKNPFTLLDRDSL</sequence>
<dbReference type="Gene3D" id="1.10.10.10">
    <property type="entry name" value="Winged helix-like DNA-binding domain superfamily/Winged helix DNA-binding domain"/>
    <property type="match status" value="1"/>
</dbReference>
<accession>A0A1H9D781</accession>
<dbReference type="PANTHER" id="PTHR38445">
    <property type="entry name" value="HTH-TYPE TRANSCRIPTIONAL REPRESSOR YTRA"/>
    <property type="match status" value="1"/>
</dbReference>
<evidence type="ECO:0000256" key="1">
    <source>
        <dbReference type="ARBA" id="ARBA00023015"/>
    </source>
</evidence>
<dbReference type="InParanoid" id="A0A1H9D781"/>
<dbReference type="CDD" id="cd07377">
    <property type="entry name" value="WHTH_GntR"/>
    <property type="match status" value="1"/>
</dbReference>
<proteinExistence type="predicted"/>
<dbReference type="InterPro" id="IPR036388">
    <property type="entry name" value="WH-like_DNA-bd_sf"/>
</dbReference>
<dbReference type="Pfam" id="PF13377">
    <property type="entry name" value="Peripla_BP_3"/>
    <property type="match status" value="1"/>
</dbReference>
<gene>
    <name evidence="5" type="ORF">SAMN05444359_105174</name>
</gene>
<dbReference type="OrthoDB" id="742238at2"/>
<dbReference type="AlphaFoldDB" id="A0A1H9D781"/>
<organism evidence="5 6">
    <name type="scientific">Neolewinella agarilytica</name>
    <dbReference type="NCBI Taxonomy" id="478744"/>
    <lineage>
        <taxon>Bacteria</taxon>
        <taxon>Pseudomonadati</taxon>
        <taxon>Bacteroidota</taxon>
        <taxon>Saprospiria</taxon>
        <taxon>Saprospirales</taxon>
        <taxon>Lewinellaceae</taxon>
        <taxon>Neolewinella</taxon>
    </lineage>
</organism>
<keyword evidence="1" id="KW-0805">Transcription regulation</keyword>
<dbReference type="InterPro" id="IPR036390">
    <property type="entry name" value="WH_DNA-bd_sf"/>
</dbReference>
<dbReference type="InterPro" id="IPR046335">
    <property type="entry name" value="LacI/GalR-like_sensor"/>
</dbReference>